<comment type="caution">
    <text evidence="3">The sequence shown here is derived from an EMBL/GenBank/DDBJ whole genome shotgun (WGS) entry which is preliminary data.</text>
</comment>
<evidence type="ECO:0000313" key="3">
    <source>
        <dbReference type="EMBL" id="OOE46366.1"/>
    </source>
</evidence>
<dbReference type="EMBL" id="MUEK01000004">
    <property type="protein sequence ID" value="OOE40386.1"/>
    <property type="molecule type" value="Genomic_DNA"/>
</dbReference>
<protein>
    <recommendedName>
        <fullName evidence="1">MlaB-like STAS domain-containing protein</fullName>
    </recommendedName>
</protein>
<dbReference type="Proteomes" id="UP000189021">
    <property type="component" value="Unassembled WGS sequence"/>
</dbReference>
<dbReference type="AlphaFoldDB" id="A0AB36KCW2"/>
<dbReference type="InterPro" id="IPR036513">
    <property type="entry name" value="STAS_dom_sf"/>
</dbReference>
<evidence type="ECO:0000259" key="1">
    <source>
        <dbReference type="Pfam" id="PF13466"/>
    </source>
</evidence>
<evidence type="ECO:0000313" key="5">
    <source>
        <dbReference type="Proteomes" id="UP000189021"/>
    </source>
</evidence>
<gene>
    <name evidence="2" type="ORF">BZG00_06040</name>
    <name evidence="3" type="ORF">BZG09_01465</name>
</gene>
<feature type="domain" description="MlaB-like STAS" evidence="1">
    <location>
        <begin position="3"/>
        <end position="77"/>
    </location>
</feature>
<sequence length="85" mass="9243">MQIELGESLDVSHVQQAKADWEAKVADASSCVIDASQLSRIDGAGLQLLLAWVLTCDDVEWLNVPDCLFISAQQTGMTTLLKLHS</sequence>
<keyword evidence="5" id="KW-1185">Reference proteome</keyword>
<accession>A0AB36KCW2</accession>
<dbReference type="Gene3D" id="3.30.750.24">
    <property type="entry name" value="STAS domain"/>
    <property type="match status" value="1"/>
</dbReference>
<name>A0AB36KCW2_9GAMM</name>
<evidence type="ECO:0000313" key="2">
    <source>
        <dbReference type="EMBL" id="OOE40386.1"/>
    </source>
</evidence>
<dbReference type="EMBL" id="MUEO01000002">
    <property type="protein sequence ID" value="OOE46366.1"/>
    <property type="molecule type" value="Genomic_DNA"/>
</dbReference>
<dbReference type="Pfam" id="PF13466">
    <property type="entry name" value="STAS_2"/>
    <property type="match status" value="1"/>
</dbReference>
<proteinExistence type="predicted"/>
<dbReference type="SUPFAM" id="SSF52091">
    <property type="entry name" value="SpoIIaa-like"/>
    <property type="match status" value="1"/>
</dbReference>
<dbReference type="RefSeq" id="WP_077456543.1">
    <property type="nucleotide sequence ID" value="NZ_CP040021.1"/>
</dbReference>
<evidence type="ECO:0000313" key="4">
    <source>
        <dbReference type="Proteomes" id="UP000188726"/>
    </source>
</evidence>
<reference evidence="4 5" key="1">
    <citation type="journal article" date="2017" name="Genome Announc.">
        <title>Draft Genome Sequences of Salinivibrio proteolyticus, Salinivibrio sharmensis, Salinivibrio siamensis, Salinivibrio costicola subsp. alcaliphilus, Salinivibrio costicola subsp. vallismortis, and 29 New Isolates Belonging to the Genus Salinivibrio.</title>
        <authorList>
            <person name="Lopez-Hermoso C."/>
            <person name="de la Haba R.R."/>
            <person name="Sanchez-Porro C."/>
            <person name="Bayliss S.C."/>
            <person name="Feil E.J."/>
            <person name="Ventosa A."/>
        </authorList>
    </citation>
    <scope>NUCLEOTIDE SEQUENCE [LARGE SCALE GENOMIC DNA]</scope>
    <source>
        <strain evidence="2 5">AL184</strain>
        <strain evidence="3 4">IC202</strain>
    </source>
</reference>
<organism evidence="3 4">
    <name type="scientific">Salinivibrio kushneri</name>
    <dbReference type="NCBI Taxonomy" id="1908198"/>
    <lineage>
        <taxon>Bacteria</taxon>
        <taxon>Pseudomonadati</taxon>
        <taxon>Pseudomonadota</taxon>
        <taxon>Gammaproteobacteria</taxon>
        <taxon>Vibrionales</taxon>
        <taxon>Vibrionaceae</taxon>
        <taxon>Salinivibrio</taxon>
    </lineage>
</organism>
<dbReference type="Proteomes" id="UP000188726">
    <property type="component" value="Unassembled WGS sequence"/>
</dbReference>
<dbReference type="InterPro" id="IPR058548">
    <property type="entry name" value="MlaB-like_STAS"/>
</dbReference>